<keyword evidence="1" id="KW-0812">Transmembrane</keyword>
<evidence type="ECO:0000256" key="1">
    <source>
        <dbReference type="SAM" id="Phobius"/>
    </source>
</evidence>
<accession>A0A7Y7IXK1</accession>
<feature type="transmembrane region" description="Helical" evidence="1">
    <location>
        <begin position="106"/>
        <end position="124"/>
    </location>
</feature>
<evidence type="ECO:0000313" key="3">
    <source>
        <dbReference type="Proteomes" id="UP000534870"/>
    </source>
</evidence>
<dbReference type="NCBIfam" id="TIGR03082">
    <property type="entry name" value="Gneg_AbrB_dup"/>
    <property type="match status" value="1"/>
</dbReference>
<gene>
    <name evidence="2" type="ORF">HUK84_13950</name>
</gene>
<proteinExistence type="predicted"/>
<dbReference type="GO" id="GO:0016020">
    <property type="term" value="C:membrane"/>
    <property type="evidence" value="ECO:0007669"/>
    <property type="project" value="InterPro"/>
</dbReference>
<reference evidence="2 3" key="1">
    <citation type="submission" date="2020-06" db="EMBL/GenBank/DDBJ databases">
        <title>Description of novel acetic acid bacteria.</title>
        <authorList>
            <person name="Sombolestani A."/>
        </authorList>
    </citation>
    <scope>NUCLEOTIDE SEQUENCE [LARGE SCALE GENOMIC DNA]</scope>
    <source>
        <strain evidence="2 3">LMG 31431</strain>
    </source>
</reference>
<comment type="caution">
    <text evidence="2">The sequence shown here is derived from an EMBL/GenBank/DDBJ whole genome shotgun (WGS) entry which is preliminary data.</text>
</comment>
<protein>
    <submittedName>
        <fullName evidence="2">AbrB family transcriptional regulator</fullName>
    </submittedName>
</protein>
<keyword evidence="1" id="KW-1133">Transmembrane helix</keyword>
<feature type="transmembrane region" description="Helical" evidence="1">
    <location>
        <begin position="46"/>
        <end position="65"/>
    </location>
</feature>
<dbReference type="EMBL" id="JABXXP010000368">
    <property type="protein sequence ID" value="NVN12209.1"/>
    <property type="molecule type" value="Genomic_DNA"/>
</dbReference>
<dbReference type="InterPro" id="IPR017516">
    <property type="entry name" value="AbrB_dup"/>
</dbReference>
<organism evidence="2 3">
    <name type="scientific">Nguyenibacter vanlangensis</name>
    <dbReference type="NCBI Taxonomy" id="1216886"/>
    <lineage>
        <taxon>Bacteria</taxon>
        <taxon>Pseudomonadati</taxon>
        <taxon>Pseudomonadota</taxon>
        <taxon>Alphaproteobacteria</taxon>
        <taxon>Acetobacterales</taxon>
        <taxon>Acetobacteraceae</taxon>
        <taxon>Nguyenibacter</taxon>
    </lineage>
</organism>
<feature type="non-terminal residue" evidence="2">
    <location>
        <position position="1"/>
    </location>
</feature>
<name>A0A7Y7IXK1_9PROT</name>
<dbReference type="RefSeq" id="WP_176640829.1">
    <property type="nucleotide sequence ID" value="NZ_JABXXP010000368.1"/>
</dbReference>
<dbReference type="PANTHER" id="PTHR38457">
    <property type="entry name" value="REGULATOR ABRB-RELATED"/>
    <property type="match status" value="1"/>
</dbReference>
<dbReference type="PANTHER" id="PTHR38457:SF1">
    <property type="entry name" value="REGULATOR ABRB-RELATED"/>
    <property type="match status" value="1"/>
</dbReference>
<feature type="transmembrane region" description="Helical" evidence="1">
    <location>
        <begin position="6"/>
        <end position="25"/>
    </location>
</feature>
<evidence type="ECO:0000313" key="2">
    <source>
        <dbReference type="EMBL" id="NVN12209.1"/>
    </source>
</evidence>
<dbReference type="InterPro" id="IPR007820">
    <property type="entry name" value="AbrB_fam"/>
</dbReference>
<dbReference type="Proteomes" id="UP000534870">
    <property type="component" value="Unassembled WGS sequence"/>
</dbReference>
<dbReference type="GO" id="GO:0010468">
    <property type="term" value="P:regulation of gene expression"/>
    <property type="evidence" value="ECO:0007669"/>
    <property type="project" value="InterPro"/>
</dbReference>
<sequence length="129" mass="13286">AQDGGGLAIILPPWLLAVAYALVGWSIGLRFTRPILRHAARAAPRVLAAIAALIVLCGGMGWVLARLAGIDPLTAYLATSPGGADSVAIIAASSPVDLAFVMAMQLMRFVVVVAVTPALTRFLARRAAA</sequence>
<dbReference type="AlphaFoldDB" id="A0A7Y7IXK1"/>
<keyword evidence="1" id="KW-0472">Membrane</keyword>
<dbReference type="Pfam" id="PF05145">
    <property type="entry name" value="AbrB"/>
    <property type="match status" value="1"/>
</dbReference>